<reference evidence="6" key="1">
    <citation type="submission" date="2016-06" db="EMBL/GenBank/DDBJ databases">
        <title>NZP2037 Pacbio-Illumina hybrid assembly.</title>
        <authorList>
            <person name="Ramsay J.P."/>
        </authorList>
    </citation>
    <scope>NUCLEOTIDE SEQUENCE [LARGE SCALE GENOMIC DNA]</scope>
    <source>
        <strain evidence="6">R7ANS::ICEMlSym2042</strain>
    </source>
</reference>
<name>A0A1A5K174_RHILI</name>
<dbReference type="PRINTS" id="PR00038">
    <property type="entry name" value="HTHLUXR"/>
</dbReference>
<dbReference type="EMBL" id="LZTJ01000001">
    <property type="protein sequence ID" value="OBP82102.1"/>
    <property type="molecule type" value="Genomic_DNA"/>
</dbReference>
<dbReference type="SMART" id="SM00421">
    <property type="entry name" value="HTH_LUXR"/>
    <property type="match status" value="1"/>
</dbReference>
<dbReference type="Pfam" id="PF00196">
    <property type="entry name" value="GerE"/>
    <property type="match status" value="1"/>
</dbReference>
<gene>
    <name evidence="5" type="ORF">BAE39_00460</name>
</gene>
<dbReference type="PANTHER" id="PTHR44688:SF16">
    <property type="entry name" value="DNA-BINDING TRANSCRIPTIONAL ACTIVATOR DEVR_DOSR"/>
    <property type="match status" value="1"/>
</dbReference>
<sequence length="243" mass="26573">MGQFDRTLEYIDQLQHAGTAAAVCEKLLGITSDFGLTALMAGTVPQPGTPSGQQKQHVLLCDWPVEWLERYVARNYVDHDPVVSHMKQLQAPFQWREAAQGISFDKSSGEVMGDAGAFKLRDGLAFPLITLDGQIVMVSLGGEAVQLSAAEFGLVSLVSTYAVGRAMQLHTMATKTIDHIELTPRERECLQWAAVGKSEWEISQILGISEHTSEKHLLNAKSKLGAVNRVQAVAEAIRRGYIS</sequence>
<dbReference type="PANTHER" id="PTHR44688">
    <property type="entry name" value="DNA-BINDING TRANSCRIPTIONAL ACTIVATOR DEVR_DOSR"/>
    <property type="match status" value="1"/>
</dbReference>
<dbReference type="RefSeq" id="WP_032932941.1">
    <property type="nucleotide sequence ID" value="NZ_LZTH01000023.1"/>
</dbReference>
<keyword evidence="3" id="KW-0804">Transcription</keyword>
<dbReference type="InterPro" id="IPR005143">
    <property type="entry name" value="TF_LuxR_autoind-bd_dom"/>
</dbReference>
<dbReference type="OrthoDB" id="3170288at2"/>
<dbReference type="GeneID" id="66686534"/>
<feature type="domain" description="HTH luxR-type" evidence="4">
    <location>
        <begin position="175"/>
        <end position="240"/>
    </location>
</feature>
<accession>A0A1A5K174</accession>
<dbReference type="GO" id="GO:0003677">
    <property type="term" value="F:DNA binding"/>
    <property type="evidence" value="ECO:0007669"/>
    <property type="project" value="UniProtKB-KW"/>
</dbReference>
<keyword evidence="1" id="KW-0805">Transcription regulation</keyword>
<dbReference type="InterPro" id="IPR036388">
    <property type="entry name" value="WH-like_DNA-bd_sf"/>
</dbReference>
<dbReference type="InterPro" id="IPR036693">
    <property type="entry name" value="TF_LuxR_autoind-bd_dom_sf"/>
</dbReference>
<dbReference type="InterPro" id="IPR016032">
    <property type="entry name" value="Sig_transdc_resp-reg_C-effctor"/>
</dbReference>
<organism evidence="5 6">
    <name type="scientific">Rhizobium loti</name>
    <name type="common">Mesorhizobium loti</name>
    <dbReference type="NCBI Taxonomy" id="381"/>
    <lineage>
        <taxon>Bacteria</taxon>
        <taxon>Pseudomonadati</taxon>
        <taxon>Pseudomonadota</taxon>
        <taxon>Alphaproteobacteria</taxon>
        <taxon>Hyphomicrobiales</taxon>
        <taxon>Phyllobacteriaceae</taxon>
        <taxon>Mesorhizobium</taxon>
    </lineage>
</organism>
<dbReference type="Gene3D" id="3.30.450.80">
    <property type="entry name" value="Transcription factor LuxR-like, autoinducer-binding domain"/>
    <property type="match status" value="1"/>
</dbReference>
<dbReference type="PROSITE" id="PS50043">
    <property type="entry name" value="HTH_LUXR_2"/>
    <property type="match status" value="1"/>
</dbReference>
<evidence type="ECO:0000256" key="1">
    <source>
        <dbReference type="ARBA" id="ARBA00023015"/>
    </source>
</evidence>
<evidence type="ECO:0000259" key="4">
    <source>
        <dbReference type="PROSITE" id="PS50043"/>
    </source>
</evidence>
<comment type="caution">
    <text evidence="5">The sequence shown here is derived from an EMBL/GenBank/DDBJ whole genome shotgun (WGS) entry which is preliminary data.</text>
</comment>
<evidence type="ECO:0000313" key="5">
    <source>
        <dbReference type="EMBL" id="OBP82102.1"/>
    </source>
</evidence>
<dbReference type="Proteomes" id="UP000093748">
    <property type="component" value="Unassembled WGS sequence"/>
</dbReference>
<evidence type="ECO:0000256" key="2">
    <source>
        <dbReference type="ARBA" id="ARBA00023125"/>
    </source>
</evidence>
<proteinExistence type="predicted"/>
<evidence type="ECO:0000256" key="3">
    <source>
        <dbReference type="ARBA" id="ARBA00023163"/>
    </source>
</evidence>
<dbReference type="Pfam" id="PF03472">
    <property type="entry name" value="Autoind_bind"/>
    <property type="match status" value="1"/>
</dbReference>
<protein>
    <submittedName>
        <fullName evidence="5">LuxR family transcriptional regulator</fullName>
    </submittedName>
</protein>
<dbReference type="AlphaFoldDB" id="A0A1A5K174"/>
<dbReference type="CDD" id="cd06170">
    <property type="entry name" value="LuxR_C_like"/>
    <property type="match status" value="1"/>
</dbReference>
<dbReference type="Gene3D" id="1.10.10.10">
    <property type="entry name" value="Winged helix-like DNA-binding domain superfamily/Winged helix DNA-binding domain"/>
    <property type="match status" value="1"/>
</dbReference>
<dbReference type="SUPFAM" id="SSF75516">
    <property type="entry name" value="Pheromone-binding domain of LuxR-like quorum-sensing transcription factors"/>
    <property type="match status" value="1"/>
</dbReference>
<keyword evidence="2" id="KW-0238">DNA-binding</keyword>
<dbReference type="SMR" id="A0A1A5K174"/>
<dbReference type="SUPFAM" id="SSF46894">
    <property type="entry name" value="C-terminal effector domain of the bipartite response regulators"/>
    <property type="match status" value="1"/>
</dbReference>
<dbReference type="GO" id="GO:0006355">
    <property type="term" value="P:regulation of DNA-templated transcription"/>
    <property type="evidence" value="ECO:0007669"/>
    <property type="project" value="InterPro"/>
</dbReference>
<evidence type="ECO:0000313" key="6">
    <source>
        <dbReference type="Proteomes" id="UP000093748"/>
    </source>
</evidence>
<dbReference type="InterPro" id="IPR000792">
    <property type="entry name" value="Tscrpt_reg_LuxR_C"/>
</dbReference>